<reference evidence="3" key="1">
    <citation type="submission" date="2016-06" db="EMBL/GenBank/DDBJ databases">
        <title>Parallel loss of symbiosis genes in relatives of nitrogen-fixing non-legume Parasponia.</title>
        <authorList>
            <person name="Van Velzen R."/>
            <person name="Holmer R."/>
            <person name="Bu F."/>
            <person name="Rutten L."/>
            <person name="Van Zeijl A."/>
            <person name="Liu W."/>
            <person name="Santuari L."/>
            <person name="Cao Q."/>
            <person name="Sharma T."/>
            <person name="Shen D."/>
            <person name="Roswanjaya Y."/>
            <person name="Wardhani T."/>
            <person name="Kalhor M.S."/>
            <person name="Jansen J."/>
            <person name="Van den Hoogen J."/>
            <person name="Gungor B."/>
            <person name="Hartog M."/>
            <person name="Hontelez J."/>
            <person name="Verver J."/>
            <person name="Yang W.-C."/>
            <person name="Schijlen E."/>
            <person name="Repin R."/>
            <person name="Schilthuizen M."/>
            <person name="Schranz E."/>
            <person name="Heidstra R."/>
            <person name="Miyata K."/>
            <person name="Fedorova E."/>
            <person name="Kohlen W."/>
            <person name="Bisseling T."/>
            <person name="Smit S."/>
            <person name="Geurts R."/>
        </authorList>
    </citation>
    <scope>NUCLEOTIDE SEQUENCE [LARGE SCALE GENOMIC DNA]</scope>
    <source>
        <strain evidence="3">cv. WU1-14</strain>
    </source>
</reference>
<proteinExistence type="predicted"/>
<accession>A0A2P5CFG6</accession>
<evidence type="ECO:0000256" key="1">
    <source>
        <dbReference type="SAM" id="SignalP"/>
    </source>
</evidence>
<gene>
    <name evidence="2" type="ORF">PanWU01x14_156770</name>
</gene>
<comment type="caution">
    <text evidence="2">The sequence shown here is derived from an EMBL/GenBank/DDBJ whole genome shotgun (WGS) entry which is preliminary data.</text>
</comment>
<evidence type="ECO:0000313" key="2">
    <source>
        <dbReference type="EMBL" id="PON59782.1"/>
    </source>
</evidence>
<keyword evidence="3" id="KW-1185">Reference proteome</keyword>
<sequence>MSTKSILIIVFVLVTDILLKSVSVNPQDNKCKILDWYGSTEIVADRNIISSDPKDLVRHVPLGLNAMKVGIDFARQPNAFLWKLTSDMSSIEDVVGNIVA</sequence>
<evidence type="ECO:0000313" key="3">
    <source>
        <dbReference type="Proteomes" id="UP000237105"/>
    </source>
</evidence>
<dbReference type="AlphaFoldDB" id="A0A2P5CFG6"/>
<protein>
    <submittedName>
        <fullName evidence="2">Uncharacterized protein</fullName>
    </submittedName>
</protein>
<organism evidence="2 3">
    <name type="scientific">Parasponia andersonii</name>
    <name type="common">Sponia andersonii</name>
    <dbReference type="NCBI Taxonomy" id="3476"/>
    <lineage>
        <taxon>Eukaryota</taxon>
        <taxon>Viridiplantae</taxon>
        <taxon>Streptophyta</taxon>
        <taxon>Embryophyta</taxon>
        <taxon>Tracheophyta</taxon>
        <taxon>Spermatophyta</taxon>
        <taxon>Magnoliopsida</taxon>
        <taxon>eudicotyledons</taxon>
        <taxon>Gunneridae</taxon>
        <taxon>Pentapetalae</taxon>
        <taxon>rosids</taxon>
        <taxon>fabids</taxon>
        <taxon>Rosales</taxon>
        <taxon>Cannabaceae</taxon>
        <taxon>Parasponia</taxon>
    </lineage>
</organism>
<keyword evidence="1" id="KW-0732">Signal</keyword>
<dbReference type="OrthoDB" id="1936670at2759"/>
<feature type="chain" id="PRO_5015106697" evidence="1">
    <location>
        <begin position="22"/>
        <end position="100"/>
    </location>
</feature>
<name>A0A2P5CFG6_PARAD</name>
<dbReference type="Proteomes" id="UP000237105">
    <property type="component" value="Unassembled WGS sequence"/>
</dbReference>
<feature type="signal peptide" evidence="1">
    <location>
        <begin position="1"/>
        <end position="21"/>
    </location>
</feature>
<dbReference type="EMBL" id="JXTB01000136">
    <property type="protein sequence ID" value="PON59782.1"/>
    <property type="molecule type" value="Genomic_DNA"/>
</dbReference>